<name>A0A453D6S1_AEGTS</name>
<keyword evidence="2" id="KW-1185">Reference proteome</keyword>
<dbReference type="Gramene" id="AET2Gv21112300.1">
    <property type="protein sequence ID" value="AET2Gv21112300.1"/>
    <property type="gene ID" value="AET2Gv21112300"/>
</dbReference>
<dbReference type="SUPFAM" id="SSF52058">
    <property type="entry name" value="L domain-like"/>
    <property type="match status" value="1"/>
</dbReference>
<dbReference type="InterPro" id="IPR032675">
    <property type="entry name" value="LRR_dom_sf"/>
</dbReference>
<reference evidence="2" key="2">
    <citation type="journal article" date="2017" name="Nat. Plants">
        <title>The Aegilops tauschii genome reveals multiple impacts of transposons.</title>
        <authorList>
            <person name="Zhao G."/>
            <person name="Zou C."/>
            <person name="Li K."/>
            <person name="Wang K."/>
            <person name="Li T."/>
            <person name="Gao L."/>
            <person name="Zhang X."/>
            <person name="Wang H."/>
            <person name="Yang Z."/>
            <person name="Liu X."/>
            <person name="Jiang W."/>
            <person name="Mao L."/>
            <person name="Kong X."/>
            <person name="Jiao Y."/>
            <person name="Jia J."/>
        </authorList>
    </citation>
    <scope>NUCLEOTIDE SEQUENCE [LARGE SCALE GENOMIC DNA]</scope>
    <source>
        <strain evidence="2">cv. AL8/78</strain>
    </source>
</reference>
<reference evidence="2" key="1">
    <citation type="journal article" date="2014" name="Science">
        <title>Ancient hybridizations among the ancestral genomes of bread wheat.</title>
        <authorList>
            <consortium name="International Wheat Genome Sequencing Consortium,"/>
            <person name="Marcussen T."/>
            <person name="Sandve S.R."/>
            <person name="Heier L."/>
            <person name="Spannagl M."/>
            <person name="Pfeifer M."/>
            <person name="Jakobsen K.S."/>
            <person name="Wulff B.B."/>
            <person name="Steuernagel B."/>
            <person name="Mayer K.F."/>
            <person name="Olsen O.A."/>
        </authorList>
    </citation>
    <scope>NUCLEOTIDE SEQUENCE [LARGE SCALE GENOMIC DNA]</scope>
    <source>
        <strain evidence="2">cv. AL8/78</strain>
    </source>
</reference>
<reference evidence="1" key="5">
    <citation type="journal article" date="2021" name="G3 (Bethesda)">
        <title>Aegilops tauschii genome assembly Aet v5.0 features greater sequence contiguity and improved annotation.</title>
        <authorList>
            <person name="Wang L."/>
            <person name="Zhu T."/>
            <person name="Rodriguez J.C."/>
            <person name="Deal K.R."/>
            <person name="Dubcovsky J."/>
            <person name="McGuire P.E."/>
            <person name="Lux T."/>
            <person name="Spannagl M."/>
            <person name="Mayer K.F.X."/>
            <person name="Baldrich P."/>
            <person name="Meyers B.C."/>
            <person name="Huo N."/>
            <person name="Gu Y.Q."/>
            <person name="Zhou H."/>
            <person name="Devos K.M."/>
            <person name="Bennetzen J.L."/>
            <person name="Unver T."/>
            <person name="Budak H."/>
            <person name="Gulick P.J."/>
            <person name="Galiba G."/>
            <person name="Kalapos B."/>
            <person name="Nelson D.R."/>
            <person name="Li P."/>
            <person name="You F.M."/>
            <person name="Luo M.C."/>
            <person name="Dvorak J."/>
        </authorList>
    </citation>
    <scope>NUCLEOTIDE SEQUENCE [LARGE SCALE GENOMIC DNA]</scope>
    <source>
        <strain evidence="1">cv. AL8/78</strain>
    </source>
</reference>
<protein>
    <submittedName>
        <fullName evidence="1">Uncharacterized protein</fullName>
    </submittedName>
</protein>
<dbReference type="Gene3D" id="3.80.10.10">
    <property type="entry name" value="Ribonuclease Inhibitor"/>
    <property type="match status" value="1"/>
</dbReference>
<accession>A0A453D6S1</accession>
<dbReference type="EnsemblPlants" id="AET2Gv21112300.11">
    <property type="protein sequence ID" value="AET2Gv21112300.11"/>
    <property type="gene ID" value="AET2Gv21112300"/>
</dbReference>
<evidence type="ECO:0000313" key="2">
    <source>
        <dbReference type="Proteomes" id="UP000015105"/>
    </source>
</evidence>
<organism evidence="1 2">
    <name type="scientific">Aegilops tauschii subsp. strangulata</name>
    <name type="common">Goatgrass</name>
    <dbReference type="NCBI Taxonomy" id="200361"/>
    <lineage>
        <taxon>Eukaryota</taxon>
        <taxon>Viridiplantae</taxon>
        <taxon>Streptophyta</taxon>
        <taxon>Embryophyta</taxon>
        <taxon>Tracheophyta</taxon>
        <taxon>Spermatophyta</taxon>
        <taxon>Magnoliopsida</taxon>
        <taxon>Liliopsida</taxon>
        <taxon>Poales</taxon>
        <taxon>Poaceae</taxon>
        <taxon>BOP clade</taxon>
        <taxon>Pooideae</taxon>
        <taxon>Triticodae</taxon>
        <taxon>Triticeae</taxon>
        <taxon>Triticinae</taxon>
        <taxon>Aegilops</taxon>
    </lineage>
</organism>
<reference evidence="1" key="4">
    <citation type="submission" date="2019-03" db="UniProtKB">
        <authorList>
            <consortium name="EnsemblPlants"/>
        </authorList>
    </citation>
    <scope>IDENTIFICATION</scope>
</reference>
<dbReference type="Gramene" id="AET2Gv21112300.11">
    <property type="protein sequence ID" value="AET2Gv21112300.11"/>
    <property type="gene ID" value="AET2Gv21112300"/>
</dbReference>
<reference evidence="1" key="3">
    <citation type="journal article" date="2017" name="Nature">
        <title>Genome sequence of the progenitor of the wheat D genome Aegilops tauschii.</title>
        <authorList>
            <person name="Luo M.C."/>
            <person name="Gu Y.Q."/>
            <person name="Puiu D."/>
            <person name="Wang H."/>
            <person name="Twardziok S.O."/>
            <person name="Deal K.R."/>
            <person name="Huo N."/>
            <person name="Zhu T."/>
            <person name="Wang L."/>
            <person name="Wang Y."/>
            <person name="McGuire P.E."/>
            <person name="Liu S."/>
            <person name="Long H."/>
            <person name="Ramasamy R.K."/>
            <person name="Rodriguez J.C."/>
            <person name="Van S.L."/>
            <person name="Yuan L."/>
            <person name="Wang Z."/>
            <person name="Xia Z."/>
            <person name="Xiao L."/>
            <person name="Anderson O.D."/>
            <person name="Ouyang S."/>
            <person name="Liang Y."/>
            <person name="Zimin A.V."/>
            <person name="Pertea G."/>
            <person name="Qi P."/>
            <person name="Bennetzen J.L."/>
            <person name="Dai X."/>
            <person name="Dawson M.W."/>
            <person name="Muller H.G."/>
            <person name="Kugler K."/>
            <person name="Rivarola-Duarte L."/>
            <person name="Spannagl M."/>
            <person name="Mayer K.F.X."/>
            <person name="Lu F.H."/>
            <person name="Bevan M.W."/>
            <person name="Leroy P."/>
            <person name="Li P."/>
            <person name="You F.M."/>
            <person name="Sun Q."/>
            <person name="Liu Z."/>
            <person name="Lyons E."/>
            <person name="Wicker T."/>
            <person name="Salzberg S.L."/>
            <person name="Devos K.M."/>
            <person name="Dvorak J."/>
        </authorList>
    </citation>
    <scope>NUCLEOTIDE SEQUENCE [LARGE SCALE GENOMIC DNA]</scope>
    <source>
        <strain evidence="1">cv. AL8/78</strain>
    </source>
</reference>
<proteinExistence type="predicted"/>
<dbReference type="AlphaFoldDB" id="A0A453D6S1"/>
<sequence length="130" mass="14332">MLASATTEKFGDFHFLEELQMVRCPNICTQRLVSPSLKKLSMWGSGLFSHIECCPLTYFHLKCEFVMSIQLQMWCLPALRKLHIECISLTSIGGSANLSISADTGSITTFSSLDVLTVTCCDKLSTLDGS</sequence>
<dbReference type="EnsemblPlants" id="AET2Gv21112300.1">
    <property type="protein sequence ID" value="AET2Gv21112300.1"/>
    <property type="gene ID" value="AET2Gv21112300"/>
</dbReference>
<evidence type="ECO:0000313" key="1">
    <source>
        <dbReference type="EnsemblPlants" id="AET2Gv21112300.1"/>
    </source>
</evidence>
<dbReference type="Proteomes" id="UP000015105">
    <property type="component" value="Chromosome 2D"/>
</dbReference>